<proteinExistence type="predicted"/>
<dbReference type="Proteomes" id="UP001268819">
    <property type="component" value="Unassembled WGS sequence"/>
</dbReference>
<gene>
    <name evidence="2" type="ORF">J2S66_000075</name>
</gene>
<sequence>MTTRQNWRKSTHSGSQENCVEVAMTTATVGIRDSKRPGPALSFTSGAFAAFLRKARR</sequence>
<dbReference type="EMBL" id="JAVDSG010000001">
    <property type="protein sequence ID" value="MDR6591691.1"/>
    <property type="molecule type" value="Genomic_DNA"/>
</dbReference>
<comment type="caution">
    <text evidence="2">The sequence shown here is derived from an EMBL/GenBank/DDBJ whole genome shotgun (WGS) entry which is preliminary data.</text>
</comment>
<dbReference type="RefSeq" id="WP_310302173.1">
    <property type="nucleotide sequence ID" value="NZ_BAAAXB010000001.1"/>
</dbReference>
<evidence type="ECO:0000313" key="2">
    <source>
        <dbReference type="EMBL" id="MDR6591691.1"/>
    </source>
</evidence>
<reference evidence="2 3" key="1">
    <citation type="submission" date="2023-07" db="EMBL/GenBank/DDBJ databases">
        <title>Sequencing the genomes of 1000 actinobacteria strains.</title>
        <authorList>
            <person name="Klenk H.-P."/>
        </authorList>
    </citation>
    <scope>NUCLEOTIDE SEQUENCE [LARGE SCALE GENOMIC DNA]</scope>
    <source>
        <strain evidence="2 3">DSM 43749</strain>
    </source>
</reference>
<accession>A0ABU1PM04</accession>
<evidence type="ECO:0000313" key="3">
    <source>
        <dbReference type="Proteomes" id="UP001268819"/>
    </source>
</evidence>
<dbReference type="Pfam" id="PF04149">
    <property type="entry name" value="DUF397"/>
    <property type="match status" value="1"/>
</dbReference>
<evidence type="ECO:0000259" key="1">
    <source>
        <dbReference type="Pfam" id="PF04149"/>
    </source>
</evidence>
<dbReference type="InterPro" id="IPR007278">
    <property type="entry name" value="DUF397"/>
</dbReference>
<name>A0ABU1PM04_9PSEU</name>
<feature type="domain" description="DUF397" evidence="1">
    <location>
        <begin position="6"/>
        <end position="56"/>
    </location>
</feature>
<keyword evidence="3" id="KW-1185">Reference proteome</keyword>
<protein>
    <recommendedName>
        <fullName evidence="1">DUF397 domain-containing protein</fullName>
    </recommendedName>
</protein>
<organism evidence="2 3">
    <name type="scientific">Saccharothrix longispora</name>
    <dbReference type="NCBI Taxonomy" id="33920"/>
    <lineage>
        <taxon>Bacteria</taxon>
        <taxon>Bacillati</taxon>
        <taxon>Actinomycetota</taxon>
        <taxon>Actinomycetes</taxon>
        <taxon>Pseudonocardiales</taxon>
        <taxon>Pseudonocardiaceae</taxon>
        <taxon>Saccharothrix</taxon>
    </lineage>
</organism>